<proteinExistence type="predicted"/>
<dbReference type="EMBL" id="CAJHIT010000007">
    <property type="protein sequence ID" value="CAD6503094.1"/>
    <property type="molecule type" value="Genomic_DNA"/>
</dbReference>
<sequence length="67" mass="7738">MINSILTKIHSSQIDNIIKQVKHKPVKIIYKARHVIYVAKKSVVHGSTPMMNAKDLRQCFELHLEKS</sequence>
<dbReference type="AlphaFoldDB" id="A0A9W4GF04"/>
<name>A0A9W4GF04_BLUGR</name>
<organism evidence="1 2">
    <name type="scientific">Blumeria graminis f. sp. triticale</name>
    <dbReference type="NCBI Taxonomy" id="1689686"/>
    <lineage>
        <taxon>Eukaryota</taxon>
        <taxon>Fungi</taxon>
        <taxon>Dikarya</taxon>
        <taxon>Ascomycota</taxon>
        <taxon>Pezizomycotina</taxon>
        <taxon>Leotiomycetes</taxon>
        <taxon>Erysiphales</taxon>
        <taxon>Erysiphaceae</taxon>
        <taxon>Blumeria</taxon>
    </lineage>
</organism>
<gene>
    <name evidence="1" type="ORF">BGTH12_LOCUS4452</name>
</gene>
<evidence type="ECO:0000313" key="2">
    <source>
        <dbReference type="Proteomes" id="UP000683417"/>
    </source>
</evidence>
<reference evidence="1" key="1">
    <citation type="submission" date="2020-10" db="EMBL/GenBank/DDBJ databases">
        <authorList>
            <person name="Muller C M."/>
        </authorList>
    </citation>
    <scope>NUCLEOTIDE SEQUENCE</scope>
    <source>
        <strain evidence="1">THUN-12</strain>
    </source>
</reference>
<accession>A0A9W4GF04</accession>
<dbReference type="Proteomes" id="UP000683417">
    <property type="component" value="Unassembled WGS sequence"/>
</dbReference>
<evidence type="ECO:0000313" key="1">
    <source>
        <dbReference type="EMBL" id="CAD6503094.1"/>
    </source>
</evidence>
<protein>
    <submittedName>
        <fullName evidence="1">BgTH12-02763</fullName>
    </submittedName>
</protein>
<comment type="caution">
    <text evidence="1">The sequence shown here is derived from an EMBL/GenBank/DDBJ whole genome shotgun (WGS) entry which is preliminary data.</text>
</comment>